<evidence type="ECO:0000313" key="1">
    <source>
        <dbReference type="EMBL" id="WZJ21621.1"/>
    </source>
</evidence>
<proteinExistence type="predicted"/>
<evidence type="ECO:0000313" key="2">
    <source>
        <dbReference type="Proteomes" id="UP001479520"/>
    </source>
</evidence>
<accession>A0ABZ2XK25</accession>
<sequence length="220" mass="23952">MPSLTALAQTARPQLVPVAEHSLSPAMRRILALLQSRSPLSAKEISQHAFVAAKTLEGGGYLKKMKAMGLIRVEGWAKNHNGFTTPIYALGAGPDCPRPKFQTRDRDSVGMARIVAALEGSANLGYRDIAELAGLSTNTIKNGGYMDVLMKQGRVHISAWRRNRKGGQTPLYSAGPGANAVKPPLLTRQEIMSRYRERQRVLSGRAISLEGQFKAMLCAR</sequence>
<protein>
    <recommendedName>
        <fullName evidence="3">Winged helix-turn-helix domain-containing protein</fullName>
    </recommendedName>
</protein>
<gene>
    <name evidence="1" type="ORF">AADV58_00305</name>
</gene>
<organism evidence="1 2">
    <name type="scientific">Azonexus hydrophilus</name>
    <dbReference type="NCBI Taxonomy" id="418702"/>
    <lineage>
        <taxon>Bacteria</taxon>
        <taxon>Pseudomonadati</taxon>
        <taxon>Pseudomonadota</taxon>
        <taxon>Betaproteobacteria</taxon>
        <taxon>Rhodocyclales</taxon>
        <taxon>Azonexaceae</taxon>
        <taxon>Azonexus</taxon>
    </lineage>
</organism>
<dbReference type="Proteomes" id="UP001479520">
    <property type="component" value="Chromosome"/>
</dbReference>
<dbReference type="RefSeq" id="WP_341743748.1">
    <property type="nucleotide sequence ID" value="NZ_CP151406.1"/>
</dbReference>
<name>A0ABZ2XK25_9RHOO</name>
<keyword evidence="2" id="KW-1185">Reference proteome</keyword>
<reference evidence="1 2" key="1">
    <citation type="submission" date="2024-04" db="EMBL/GenBank/DDBJ databases">
        <title>Dissimilatory iodate-reducing microorganisms contribute to the enrichment of iodine in groundwater.</title>
        <authorList>
            <person name="Jiang Z."/>
        </authorList>
    </citation>
    <scope>NUCLEOTIDE SEQUENCE [LARGE SCALE GENOMIC DNA]</scope>
    <source>
        <strain evidence="1 2">NCP973</strain>
    </source>
</reference>
<dbReference type="EMBL" id="CP151406">
    <property type="protein sequence ID" value="WZJ21621.1"/>
    <property type="molecule type" value="Genomic_DNA"/>
</dbReference>
<evidence type="ECO:0008006" key="3">
    <source>
        <dbReference type="Google" id="ProtNLM"/>
    </source>
</evidence>